<dbReference type="AlphaFoldDB" id="A0A3Q2QGC8"/>
<organism evidence="5 6">
    <name type="scientific">Fundulus heteroclitus</name>
    <name type="common">Killifish</name>
    <name type="synonym">Mummichog</name>
    <dbReference type="NCBI Taxonomy" id="8078"/>
    <lineage>
        <taxon>Eukaryota</taxon>
        <taxon>Metazoa</taxon>
        <taxon>Chordata</taxon>
        <taxon>Craniata</taxon>
        <taxon>Vertebrata</taxon>
        <taxon>Euteleostomi</taxon>
        <taxon>Actinopterygii</taxon>
        <taxon>Neopterygii</taxon>
        <taxon>Teleostei</taxon>
        <taxon>Neoteleostei</taxon>
        <taxon>Acanthomorphata</taxon>
        <taxon>Ovalentaria</taxon>
        <taxon>Atherinomorphae</taxon>
        <taxon>Cyprinodontiformes</taxon>
        <taxon>Fundulidae</taxon>
        <taxon>Fundulus</taxon>
    </lineage>
</organism>
<sequence>RDWTAKLVIMEITARQQTLETQMVKRPGESHRLTCTLSGFTSTPYINWIRHAAGKRLEWLGWINPAGDSSGFSESVRDRFTISRDNNKQQVYLQINSLKTEDSAVYYCVRDPHFNNKQWYHTQKTSYPLDVTTTDLGLADSHTS</sequence>
<dbReference type="PANTHER" id="PTHR23266">
    <property type="entry name" value="IMMUNOGLOBULIN HEAVY CHAIN"/>
    <property type="match status" value="1"/>
</dbReference>
<dbReference type="GeneTree" id="ENSGT01140000282517"/>
<keyword evidence="3" id="KW-1280">Immunoglobulin</keyword>
<dbReference type="GO" id="GO:0005576">
    <property type="term" value="C:extracellular region"/>
    <property type="evidence" value="ECO:0007669"/>
    <property type="project" value="UniProtKB-ARBA"/>
</dbReference>
<dbReference type="GO" id="GO:0002250">
    <property type="term" value="P:adaptive immune response"/>
    <property type="evidence" value="ECO:0007669"/>
    <property type="project" value="UniProtKB-KW"/>
</dbReference>
<dbReference type="InterPro" id="IPR007110">
    <property type="entry name" value="Ig-like_dom"/>
</dbReference>
<dbReference type="Proteomes" id="UP000265000">
    <property type="component" value="Unplaced"/>
</dbReference>
<evidence type="ECO:0000256" key="3">
    <source>
        <dbReference type="ARBA" id="ARBA00043265"/>
    </source>
</evidence>
<dbReference type="Ensembl" id="ENSFHET00000003309.1">
    <property type="protein sequence ID" value="ENSFHEP00000026206.1"/>
    <property type="gene ID" value="ENSFHEG00000008902.1"/>
</dbReference>
<dbReference type="Gene3D" id="2.60.40.10">
    <property type="entry name" value="Immunoglobulins"/>
    <property type="match status" value="1"/>
</dbReference>
<keyword evidence="2" id="KW-1064">Adaptive immunity</keyword>
<dbReference type="STRING" id="8078.ENSFHEP00000026206"/>
<evidence type="ECO:0000259" key="4">
    <source>
        <dbReference type="PROSITE" id="PS50835"/>
    </source>
</evidence>
<dbReference type="InterPro" id="IPR036179">
    <property type="entry name" value="Ig-like_dom_sf"/>
</dbReference>
<reference evidence="5" key="1">
    <citation type="submission" date="2025-08" db="UniProtKB">
        <authorList>
            <consortium name="Ensembl"/>
        </authorList>
    </citation>
    <scope>IDENTIFICATION</scope>
</reference>
<dbReference type="InterPro" id="IPR003599">
    <property type="entry name" value="Ig_sub"/>
</dbReference>
<evidence type="ECO:0000313" key="6">
    <source>
        <dbReference type="Proteomes" id="UP000265000"/>
    </source>
</evidence>
<dbReference type="InterPro" id="IPR050199">
    <property type="entry name" value="IgHV"/>
</dbReference>
<proteinExistence type="predicted"/>
<dbReference type="SUPFAM" id="SSF48726">
    <property type="entry name" value="Immunoglobulin"/>
    <property type="match status" value="1"/>
</dbReference>
<protein>
    <submittedName>
        <fullName evidence="5">Immunoglobulin heavy variable 11-2</fullName>
    </submittedName>
</protein>
<dbReference type="InterPro" id="IPR013106">
    <property type="entry name" value="Ig_V-set"/>
</dbReference>
<keyword evidence="6" id="KW-1185">Reference proteome</keyword>
<evidence type="ECO:0000313" key="5">
    <source>
        <dbReference type="Ensembl" id="ENSFHEP00000026206.1"/>
    </source>
</evidence>
<dbReference type="SMART" id="SM00406">
    <property type="entry name" value="IGv"/>
    <property type="match status" value="1"/>
</dbReference>
<accession>A0A3Q2QGC8</accession>
<dbReference type="PROSITE" id="PS50835">
    <property type="entry name" value="IG_LIKE"/>
    <property type="match status" value="1"/>
</dbReference>
<dbReference type="SMART" id="SM00409">
    <property type="entry name" value="IG"/>
    <property type="match status" value="1"/>
</dbReference>
<evidence type="ECO:0000256" key="2">
    <source>
        <dbReference type="ARBA" id="ARBA00023130"/>
    </source>
</evidence>
<dbReference type="GO" id="GO:0019814">
    <property type="term" value="C:immunoglobulin complex"/>
    <property type="evidence" value="ECO:0007669"/>
    <property type="project" value="UniProtKB-KW"/>
</dbReference>
<keyword evidence="1" id="KW-0391">Immunity</keyword>
<name>A0A3Q2QGC8_FUNHE</name>
<evidence type="ECO:0000256" key="1">
    <source>
        <dbReference type="ARBA" id="ARBA00022859"/>
    </source>
</evidence>
<feature type="domain" description="Ig-like" evidence="4">
    <location>
        <begin position="5"/>
        <end position="108"/>
    </location>
</feature>
<dbReference type="InterPro" id="IPR013783">
    <property type="entry name" value="Ig-like_fold"/>
</dbReference>
<dbReference type="Pfam" id="PF07686">
    <property type="entry name" value="V-set"/>
    <property type="match status" value="1"/>
</dbReference>
<reference evidence="5" key="2">
    <citation type="submission" date="2025-09" db="UniProtKB">
        <authorList>
            <consortium name="Ensembl"/>
        </authorList>
    </citation>
    <scope>IDENTIFICATION</scope>
</reference>